<keyword evidence="3" id="KW-1185">Reference proteome</keyword>
<keyword evidence="1" id="KW-0812">Transmembrane</keyword>
<protein>
    <submittedName>
        <fullName evidence="2">Uncharacterized protein</fullName>
    </submittedName>
</protein>
<dbReference type="EMBL" id="JAWNGA010000022">
    <property type="protein sequence ID" value="MDY5133822.1"/>
    <property type="molecule type" value="Genomic_DNA"/>
</dbReference>
<comment type="caution">
    <text evidence="2">The sequence shown here is derived from an EMBL/GenBank/DDBJ whole genome shotgun (WGS) entry which is preliminary data.</text>
</comment>
<organism evidence="2 3">
    <name type="scientific">Actinotignum urinale</name>
    <dbReference type="NCBI Taxonomy" id="190146"/>
    <lineage>
        <taxon>Bacteria</taxon>
        <taxon>Bacillati</taxon>
        <taxon>Actinomycetota</taxon>
        <taxon>Actinomycetes</taxon>
        <taxon>Actinomycetales</taxon>
        <taxon>Actinomycetaceae</taxon>
        <taxon>Actinotignum</taxon>
    </lineage>
</organism>
<feature type="transmembrane region" description="Helical" evidence="1">
    <location>
        <begin position="82"/>
        <end position="101"/>
    </location>
</feature>
<sequence>MEGLWSRHPAHPSTDFRLLPPPTNLLDPASYPSLSPSFQKAINATPIDNLGQFKQFTWEQSLSNDTFGASWEWKNTNEAYQIGAFIALLCLLSFWAGWRFWTTISPYVRRAVLLQAEILSLWILARIIKHSLPGVYDVTPGITTMFRFIRP</sequence>
<accession>A0ABU5G921</accession>
<evidence type="ECO:0000256" key="1">
    <source>
        <dbReference type="SAM" id="Phobius"/>
    </source>
</evidence>
<dbReference type="RefSeq" id="WP_320755609.1">
    <property type="nucleotide sequence ID" value="NZ_JAWNGA010000022.1"/>
</dbReference>
<reference evidence="2 3" key="1">
    <citation type="submission" date="2023-10" db="EMBL/GenBank/DDBJ databases">
        <title>Whole Genome based description of the genera Actinobaculum and Actinotignum reveals a complex phylogenetic relationship within the species included in the genus Actinotignum.</title>
        <authorList>
            <person name="Jensen C.S."/>
            <person name="Dargis R."/>
            <person name="Kemp M."/>
            <person name="Christensen J.J."/>
        </authorList>
    </citation>
    <scope>NUCLEOTIDE SEQUENCE [LARGE SCALE GENOMIC DNA]</scope>
    <source>
        <strain evidence="2 3">SLA_B974</strain>
    </source>
</reference>
<dbReference type="Proteomes" id="UP001275049">
    <property type="component" value="Unassembled WGS sequence"/>
</dbReference>
<name>A0ABU5G921_9ACTO</name>
<evidence type="ECO:0000313" key="2">
    <source>
        <dbReference type="EMBL" id="MDY5133822.1"/>
    </source>
</evidence>
<keyword evidence="1" id="KW-1133">Transmembrane helix</keyword>
<gene>
    <name evidence="2" type="ORF">R6G86_08785</name>
</gene>
<evidence type="ECO:0000313" key="3">
    <source>
        <dbReference type="Proteomes" id="UP001275049"/>
    </source>
</evidence>
<keyword evidence="1" id="KW-0472">Membrane</keyword>
<proteinExistence type="predicted"/>